<dbReference type="PANTHER" id="PTHR32305:SF15">
    <property type="entry name" value="PROTEIN RHSA-RELATED"/>
    <property type="match status" value="1"/>
</dbReference>
<feature type="domain" description="PKD" evidence="2">
    <location>
        <begin position="20"/>
        <end position="112"/>
    </location>
</feature>
<feature type="signal peptide" evidence="1">
    <location>
        <begin position="1"/>
        <end position="16"/>
    </location>
</feature>
<dbReference type="CDD" id="cd00146">
    <property type="entry name" value="PKD"/>
    <property type="match status" value="1"/>
</dbReference>
<dbReference type="EMBL" id="BAABGZ010000013">
    <property type="protein sequence ID" value="GAA4351021.1"/>
    <property type="molecule type" value="Genomic_DNA"/>
</dbReference>
<dbReference type="Pfam" id="PF19081">
    <property type="entry name" value="Ig_7"/>
    <property type="match status" value="1"/>
</dbReference>
<dbReference type="NCBIfam" id="TIGR03696">
    <property type="entry name" value="Rhs_assc_core"/>
    <property type="match status" value="1"/>
</dbReference>
<feature type="chain" id="PRO_5045867790" description="PKD domain-containing protein" evidence="1">
    <location>
        <begin position="17"/>
        <end position="1798"/>
    </location>
</feature>
<proteinExistence type="predicted"/>
<gene>
    <name evidence="3" type="ORF">GCM10023185_09340</name>
</gene>
<dbReference type="Gene3D" id="2.60.40.10">
    <property type="entry name" value="Immunoglobulins"/>
    <property type="match status" value="1"/>
</dbReference>
<keyword evidence="4" id="KW-1185">Reference proteome</keyword>
<dbReference type="InterPro" id="IPR044023">
    <property type="entry name" value="Ig_7"/>
</dbReference>
<dbReference type="InterPro" id="IPR045619">
    <property type="entry name" value="DUF6443"/>
</dbReference>
<dbReference type="PANTHER" id="PTHR32305">
    <property type="match status" value="1"/>
</dbReference>
<evidence type="ECO:0000313" key="3">
    <source>
        <dbReference type="EMBL" id="GAA4351021.1"/>
    </source>
</evidence>
<comment type="caution">
    <text evidence="3">The sequence shown here is derived from an EMBL/GenBank/DDBJ whole genome shotgun (WGS) entry which is preliminary data.</text>
</comment>
<dbReference type="PROSITE" id="PS50093">
    <property type="entry name" value="PKD"/>
    <property type="match status" value="1"/>
</dbReference>
<evidence type="ECO:0000313" key="4">
    <source>
        <dbReference type="Proteomes" id="UP001501153"/>
    </source>
</evidence>
<dbReference type="InterPro" id="IPR013783">
    <property type="entry name" value="Ig-like_fold"/>
</dbReference>
<organism evidence="3 4">
    <name type="scientific">Hymenobacter saemangeumensis</name>
    <dbReference type="NCBI Taxonomy" id="1084522"/>
    <lineage>
        <taxon>Bacteria</taxon>
        <taxon>Pseudomonadati</taxon>
        <taxon>Bacteroidota</taxon>
        <taxon>Cytophagia</taxon>
        <taxon>Cytophagales</taxon>
        <taxon>Hymenobacteraceae</taxon>
        <taxon>Hymenobacter</taxon>
    </lineage>
</organism>
<evidence type="ECO:0000256" key="1">
    <source>
        <dbReference type="SAM" id="SignalP"/>
    </source>
</evidence>
<dbReference type="SUPFAM" id="SSF49299">
    <property type="entry name" value="PKD domain"/>
    <property type="match status" value="1"/>
</dbReference>
<dbReference type="Proteomes" id="UP001501153">
    <property type="component" value="Unassembled WGS sequence"/>
</dbReference>
<accession>A0ABP8I498</accession>
<protein>
    <recommendedName>
        <fullName evidence="2">PKD domain-containing protein</fullName>
    </recommendedName>
</protein>
<dbReference type="Pfam" id="PF20041">
    <property type="entry name" value="DUF6443"/>
    <property type="match status" value="1"/>
</dbReference>
<dbReference type="InterPro" id="IPR000601">
    <property type="entry name" value="PKD_dom"/>
</dbReference>
<dbReference type="InterPro" id="IPR050708">
    <property type="entry name" value="T6SS_VgrG/RHS"/>
</dbReference>
<dbReference type="InterPro" id="IPR035986">
    <property type="entry name" value="PKD_dom_sf"/>
</dbReference>
<dbReference type="InterPro" id="IPR022385">
    <property type="entry name" value="Rhs_assc_core"/>
</dbReference>
<name>A0ABP8I498_9BACT</name>
<evidence type="ECO:0000259" key="2">
    <source>
        <dbReference type="PROSITE" id="PS50093"/>
    </source>
</evidence>
<reference evidence="4" key="1">
    <citation type="journal article" date="2019" name="Int. J. Syst. Evol. Microbiol.">
        <title>The Global Catalogue of Microorganisms (GCM) 10K type strain sequencing project: providing services to taxonomists for standard genome sequencing and annotation.</title>
        <authorList>
            <consortium name="The Broad Institute Genomics Platform"/>
            <consortium name="The Broad Institute Genome Sequencing Center for Infectious Disease"/>
            <person name="Wu L."/>
            <person name="Ma J."/>
        </authorList>
    </citation>
    <scope>NUCLEOTIDE SEQUENCE [LARGE SCALE GENOMIC DNA]</scope>
    <source>
        <strain evidence="4">JCM 17923</strain>
    </source>
</reference>
<keyword evidence="1" id="KW-0732">Signal</keyword>
<dbReference type="Gene3D" id="2.180.10.10">
    <property type="entry name" value="RHS repeat-associated core"/>
    <property type="match status" value="2"/>
</dbReference>
<sequence length="1798" mass="197241">MLIFLLSLLGLGNAWAQAPSTQISIRGPVQACIGVPVQFDAVITGDAQCTTWQWYDNGGGTQVVLGSQDGTSTSFTWMSAGTYTVQLRAACVDGLGVSSNESTSVQVTVVNPPTNQFITITGGAANITPTSATVCLGNSYVLLPPSNARNCRWSVDTNAPFWAASGGGIRIHSGPQPYTSAVYTLQYDLYPASPCPLSLTFTVSVKEKASPAIIAGTERFGPGSLLLTVQNQQPSYTYTWYETATGPAVGQGPTFQTPSLSTSRSYYLAVTSCEEGPRQEVKALLRQVRITVDGQVPTQTLTGTQVVLEADPGNGPFMWLRDEEEIDGATGRQLTVTEAGRYVVRLTGVSGPEAESLPVDVLPFTQLKEWTVLRPEVTDPQEVAGLSPGERGHTVTYANGLGLPIQQLGVQAGPTQEDIVQHIGYEGTGSTAQTFLPFPVAEADKAAGAYEADPLARLDAYYASKGGAPFSTTTTEASPLGRPLEQTQTGQAWAGHSSRVSYAANTATEVRYWAGLDGSRFYPEGQLLKEIALDPDNRRTEVFKDQLGRVVLQRKVDGNQHFDTYTVYADAGYVQAVIPPQAVRIMDGTRQWNIQDAGFKYRWLYQYSYDDQGRLVERKLPGAEPMYLVYDPYDRPVLVQDGNHRAAKQWLFTKFDAQNRPVAEGIWQSSQSRIDVQADADNFAANQTQDYENRTADGYTTNHTYPSMEDGVDGAVLLSLTFYDDYDLNLDGDPDFRFAPEPRLATTEQPEPTDHTRGLATATRRRVVAPGNQYENWLTTALFYDQYSNVVQKQGDNLLQSSRNQSLADITTLVYRDHGFVPQVLRTVKQQEYGTGTPVVVSNRFAYDPAGRLLHTWQQHEQHNTPEPEVLVSSNDYKGLGELTQKRLHGRSPGAKFLQYEDFAYNQHGQLQRINNSDELLLTNPENDLFAFTIDREQVASGGGNTPRFDGGISAVSWATHNAAQRNQPERQRTYRFAYDGLGRLTDATFAARTGPRSGWNLEVGAYDEKNIGYDANGNITALQRYTQQLDGKSPQLIDDLKLYYTAGTDAGNQMTGAYDWAQHPQGFKNSVTTGSSDYQYDPNGSLIRDGNKGIDYMYNALNKVERQKVGGNSIATTYDASGTVLRKETKTNDLKTEYYIDGFVYEYSATFQGLRSVPTPEGRALMVQPTDTKLTYEYHLRDHLGNLRVGFRALPGTEELRLSSERDEDDGPYPQFENVAATRSQATPAYDGDFVAEVTNQQQGPAIAVPVAHEDHLRVQVYYKTPHGVQYSRVAAAATPSALPQVALALAPALLPLAPATRPDGRPSPQVAPGLQVSVSGLLSALGRRRQTPNPALAGKPGPSPPYAMHAYLAWTLFNADGKAVQKGSQLLPVFNDMDWHPLELELDIDLSSEEARTGTLRLQEVNDASRPVYFDLLTIAHPKDEAVVSQENHYYPFGMALSGVAVNTLPAPELSKLQYNGGSELQDELLGSEQGIYSTFFRSYDPVTGRFQGVDPLADDYADFSPYSLGFNNPVNFNDPDGDEPVFVNGRYMTPHVFNGGEGGGWDGSTLSFMMSEQGWSGTSYGYGRDGNFDNVEITITTTGVNYLGDGNGNEDLTTAMPWSYSTTIKPPSSIQQGWHSLSKSDLSTYYSSTHNGQVGDANQLGATFEGIFGRLASHLKVLPYTGRPFTGTGRNTVPDFRGPAGYWPKRGIPRVVPNGAWYELKAKNGALYLSSNQYQIKGHIDNLSLQFSRQIQTSNFRPVLWLVTTADVKYSASIASHALGKNVSYGHAHIEYRIVNNTYQFKFSTPQAPGR</sequence>